<protein>
    <submittedName>
        <fullName evidence="2">FHA domain-containing protein</fullName>
    </submittedName>
</protein>
<organism evidence="2 3">
    <name type="scientific">Symplocastrum torsivum CPER-KK1</name>
    <dbReference type="NCBI Taxonomy" id="450513"/>
    <lineage>
        <taxon>Bacteria</taxon>
        <taxon>Bacillati</taxon>
        <taxon>Cyanobacteriota</taxon>
        <taxon>Cyanophyceae</taxon>
        <taxon>Oscillatoriophycideae</taxon>
        <taxon>Oscillatoriales</taxon>
        <taxon>Microcoleaceae</taxon>
        <taxon>Symplocastrum</taxon>
    </lineage>
</organism>
<dbReference type="Gene3D" id="2.60.200.20">
    <property type="match status" value="1"/>
</dbReference>
<evidence type="ECO:0000313" key="3">
    <source>
        <dbReference type="Proteomes" id="UP000753908"/>
    </source>
</evidence>
<dbReference type="CDD" id="cd00060">
    <property type="entry name" value="FHA"/>
    <property type="match status" value="1"/>
</dbReference>
<dbReference type="InterPro" id="IPR000253">
    <property type="entry name" value="FHA_dom"/>
</dbReference>
<reference evidence="2" key="2">
    <citation type="journal article" date="2022" name="Microbiol. Resour. Announc.">
        <title>Metagenome Sequencing to Explore Phylogenomics of Terrestrial Cyanobacteria.</title>
        <authorList>
            <person name="Ward R.D."/>
            <person name="Stajich J.E."/>
            <person name="Johansen J.R."/>
            <person name="Huntemann M."/>
            <person name="Clum A."/>
            <person name="Foster B."/>
            <person name="Foster B."/>
            <person name="Roux S."/>
            <person name="Palaniappan K."/>
            <person name="Varghese N."/>
            <person name="Mukherjee S."/>
            <person name="Reddy T.B.K."/>
            <person name="Daum C."/>
            <person name="Copeland A."/>
            <person name="Chen I.A."/>
            <person name="Ivanova N.N."/>
            <person name="Kyrpides N.C."/>
            <person name="Shapiro N."/>
            <person name="Eloe-Fadrosh E.A."/>
            <person name="Pietrasiak N."/>
        </authorList>
    </citation>
    <scope>NUCLEOTIDE SEQUENCE</scope>
    <source>
        <strain evidence="2">CPER-KK1</strain>
    </source>
</reference>
<dbReference type="PROSITE" id="PS50006">
    <property type="entry name" value="FHA_DOMAIN"/>
    <property type="match status" value="1"/>
</dbReference>
<proteinExistence type="predicted"/>
<gene>
    <name evidence="2" type="ORF">KME25_00215</name>
</gene>
<dbReference type="Pfam" id="PF00498">
    <property type="entry name" value="FHA"/>
    <property type="match status" value="1"/>
</dbReference>
<feature type="domain" description="FHA" evidence="1">
    <location>
        <begin position="31"/>
        <end position="83"/>
    </location>
</feature>
<dbReference type="AlphaFoldDB" id="A0A951U7I4"/>
<evidence type="ECO:0000259" key="1">
    <source>
        <dbReference type="PROSITE" id="PS50006"/>
    </source>
</evidence>
<accession>A0A951U7I4</accession>
<dbReference type="InterPro" id="IPR008984">
    <property type="entry name" value="SMAD_FHA_dom_sf"/>
</dbReference>
<dbReference type="Proteomes" id="UP000753908">
    <property type="component" value="Unassembled WGS sequence"/>
</dbReference>
<comment type="caution">
    <text evidence="2">The sequence shown here is derived from an EMBL/GenBank/DDBJ whole genome shotgun (WGS) entry which is preliminary data.</text>
</comment>
<reference evidence="2" key="1">
    <citation type="submission" date="2021-05" db="EMBL/GenBank/DDBJ databases">
        <authorList>
            <person name="Pietrasiak N."/>
            <person name="Ward R."/>
            <person name="Stajich J.E."/>
            <person name="Kurbessoian T."/>
        </authorList>
    </citation>
    <scope>NUCLEOTIDE SEQUENCE</scope>
    <source>
        <strain evidence="2">CPER-KK1</strain>
    </source>
</reference>
<dbReference type="SUPFAM" id="SSF49879">
    <property type="entry name" value="SMAD/FHA domain"/>
    <property type="match status" value="1"/>
</dbReference>
<sequence>MNELTLEWQEAGRTRTETIHDQQPSKNPGTVRLGRDPARCDFVFSDPTVSGLHVEIFYHPQQHSFALRNLRISNPPVVDGRQIVQDEVRLSEGSTIYLGQVEVTVTAISLFTTNAGIPPTILLSPQAFFAANQPTPAIESYGLQCPHCHRTSPYERIDFGCQWCGTSLAAAVSVLMTPT</sequence>
<evidence type="ECO:0000313" key="2">
    <source>
        <dbReference type="EMBL" id="MBW4542864.1"/>
    </source>
</evidence>
<dbReference type="EMBL" id="JAHHIF010000001">
    <property type="protein sequence ID" value="MBW4542864.1"/>
    <property type="molecule type" value="Genomic_DNA"/>
</dbReference>
<name>A0A951U7I4_9CYAN</name>